<accession>A0AA38GZC3</accession>
<dbReference type="EMBL" id="JAHRHJ020000001">
    <property type="protein sequence ID" value="KAH9331876.1"/>
    <property type="molecule type" value="Genomic_DNA"/>
</dbReference>
<gene>
    <name evidence="2" type="ORF">KI387_003984</name>
</gene>
<protein>
    <submittedName>
        <fullName evidence="2">Uncharacterized protein</fullName>
    </submittedName>
</protein>
<evidence type="ECO:0000313" key="2">
    <source>
        <dbReference type="EMBL" id="KAH9331876.1"/>
    </source>
</evidence>
<organism evidence="2 3">
    <name type="scientific">Taxus chinensis</name>
    <name type="common">Chinese yew</name>
    <name type="synonym">Taxus wallichiana var. chinensis</name>
    <dbReference type="NCBI Taxonomy" id="29808"/>
    <lineage>
        <taxon>Eukaryota</taxon>
        <taxon>Viridiplantae</taxon>
        <taxon>Streptophyta</taxon>
        <taxon>Embryophyta</taxon>
        <taxon>Tracheophyta</taxon>
        <taxon>Spermatophyta</taxon>
        <taxon>Pinopsida</taxon>
        <taxon>Pinidae</taxon>
        <taxon>Conifers II</taxon>
        <taxon>Cupressales</taxon>
        <taxon>Taxaceae</taxon>
        <taxon>Taxus</taxon>
    </lineage>
</organism>
<dbReference type="Proteomes" id="UP000824469">
    <property type="component" value="Unassembled WGS sequence"/>
</dbReference>
<keyword evidence="3" id="KW-1185">Reference proteome</keyword>
<evidence type="ECO:0000256" key="1">
    <source>
        <dbReference type="SAM" id="MobiDB-lite"/>
    </source>
</evidence>
<proteinExistence type="predicted"/>
<sequence length="72" mass="7644">DAPSFSCAVFTRSQSKKRASPSTTAKEKKVDDPPMATPKNKIISRGSPLPSSMKSALLDPDPATSKKMLAIP</sequence>
<evidence type="ECO:0000313" key="3">
    <source>
        <dbReference type="Proteomes" id="UP000824469"/>
    </source>
</evidence>
<feature type="non-terminal residue" evidence="2">
    <location>
        <position position="72"/>
    </location>
</feature>
<feature type="non-terminal residue" evidence="2">
    <location>
        <position position="1"/>
    </location>
</feature>
<dbReference type="AlphaFoldDB" id="A0AA38GZC3"/>
<name>A0AA38GZC3_TAXCH</name>
<feature type="region of interest" description="Disordered" evidence="1">
    <location>
        <begin position="1"/>
        <end position="72"/>
    </location>
</feature>
<reference evidence="2 3" key="1">
    <citation type="journal article" date="2021" name="Nat. Plants">
        <title>The Taxus genome provides insights into paclitaxel biosynthesis.</title>
        <authorList>
            <person name="Xiong X."/>
            <person name="Gou J."/>
            <person name="Liao Q."/>
            <person name="Li Y."/>
            <person name="Zhou Q."/>
            <person name="Bi G."/>
            <person name="Li C."/>
            <person name="Du R."/>
            <person name="Wang X."/>
            <person name="Sun T."/>
            <person name="Guo L."/>
            <person name="Liang H."/>
            <person name="Lu P."/>
            <person name="Wu Y."/>
            <person name="Zhang Z."/>
            <person name="Ro D.K."/>
            <person name="Shang Y."/>
            <person name="Huang S."/>
            <person name="Yan J."/>
        </authorList>
    </citation>
    <scope>NUCLEOTIDE SEQUENCE [LARGE SCALE GENOMIC DNA]</scope>
    <source>
        <strain evidence="2">Ta-2019</strain>
    </source>
</reference>
<comment type="caution">
    <text evidence="2">The sequence shown here is derived from an EMBL/GenBank/DDBJ whole genome shotgun (WGS) entry which is preliminary data.</text>
</comment>